<reference evidence="1" key="1">
    <citation type="submission" date="2021-01" db="EMBL/GenBank/DDBJ databases">
        <title>Whole genome shotgun sequence of Planobispora rosea NBRC 15558.</title>
        <authorList>
            <person name="Komaki H."/>
            <person name="Tamura T."/>
        </authorList>
    </citation>
    <scope>NUCLEOTIDE SEQUENCE</scope>
    <source>
        <strain evidence="1">NBRC 15558</strain>
    </source>
</reference>
<accession>A0A8J3WEN2</accession>
<evidence type="ECO:0000313" key="1">
    <source>
        <dbReference type="EMBL" id="GIH86418.1"/>
    </source>
</evidence>
<sequence length="75" mass="7732">MRRRSTLTARSAAAAARASVLLPGVTASDQAPGGSAVRARDAGAARARGKGGFLSYGEKPCRGPTLMHKRIRGLL</sequence>
<evidence type="ECO:0000313" key="2">
    <source>
        <dbReference type="Proteomes" id="UP000655044"/>
    </source>
</evidence>
<comment type="caution">
    <text evidence="1">The sequence shown here is derived from an EMBL/GenBank/DDBJ whole genome shotgun (WGS) entry which is preliminary data.</text>
</comment>
<gene>
    <name evidence="1" type="ORF">Pro02_48260</name>
</gene>
<dbReference type="AlphaFoldDB" id="A0A8J3WEN2"/>
<name>A0A8J3WEN2_PLARO</name>
<keyword evidence="2" id="KW-1185">Reference proteome</keyword>
<proteinExistence type="predicted"/>
<dbReference type="EMBL" id="BOOI01000046">
    <property type="protein sequence ID" value="GIH86418.1"/>
    <property type="molecule type" value="Genomic_DNA"/>
</dbReference>
<protein>
    <submittedName>
        <fullName evidence="1">Uncharacterized protein</fullName>
    </submittedName>
</protein>
<organism evidence="1 2">
    <name type="scientific">Planobispora rosea</name>
    <dbReference type="NCBI Taxonomy" id="35762"/>
    <lineage>
        <taxon>Bacteria</taxon>
        <taxon>Bacillati</taxon>
        <taxon>Actinomycetota</taxon>
        <taxon>Actinomycetes</taxon>
        <taxon>Streptosporangiales</taxon>
        <taxon>Streptosporangiaceae</taxon>
        <taxon>Planobispora</taxon>
    </lineage>
</organism>
<dbReference type="Proteomes" id="UP000655044">
    <property type="component" value="Unassembled WGS sequence"/>
</dbReference>